<dbReference type="RefSeq" id="WP_377585235.1">
    <property type="nucleotide sequence ID" value="NZ_JBHTKA010000015.1"/>
</dbReference>
<evidence type="ECO:0000256" key="3">
    <source>
        <dbReference type="SAM" id="Coils"/>
    </source>
</evidence>
<comment type="similarity">
    <text evidence="1">Belongs to the Skp family.</text>
</comment>
<dbReference type="Pfam" id="PF03938">
    <property type="entry name" value="OmpH"/>
    <property type="match status" value="1"/>
</dbReference>
<keyword evidence="5" id="KW-1185">Reference proteome</keyword>
<evidence type="ECO:0000313" key="5">
    <source>
        <dbReference type="Proteomes" id="UP001597112"/>
    </source>
</evidence>
<keyword evidence="2" id="KW-0732">Signal</keyword>
<proteinExistence type="inferred from homology"/>
<comment type="caution">
    <text evidence="4">The sequence shown here is derived from an EMBL/GenBank/DDBJ whole genome shotgun (WGS) entry which is preliminary data.</text>
</comment>
<dbReference type="Proteomes" id="UP001597112">
    <property type="component" value="Unassembled WGS sequence"/>
</dbReference>
<evidence type="ECO:0000313" key="4">
    <source>
        <dbReference type="EMBL" id="MFD1003085.1"/>
    </source>
</evidence>
<evidence type="ECO:0000256" key="1">
    <source>
        <dbReference type="ARBA" id="ARBA00009091"/>
    </source>
</evidence>
<dbReference type="EMBL" id="JBHTKA010000015">
    <property type="protein sequence ID" value="MFD1003085.1"/>
    <property type="molecule type" value="Genomic_DNA"/>
</dbReference>
<reference evidence="5" key="1">
    <citation type="journal article" date="2019" name="Int. J. Syst. Evol. Microbiol.">
        <title>The Global Catalogue of Microorganisms (GCM) 10K type strain sequencing project: providing services to taxonomists for standard genome sequencing and annotation.</title>
        <authorList>
            <consortium name="The Broad Institute Genomics Platform"/>
            <consortium name="The Broad Institute Genome Sequencing Center for Infectious Disease"/>
            <person name="Wu L."/>
            <person name="Ma J."/>
        </authorList>
    </citation>
    <scope>NUCLEOTIDE SEQUENCE [LARGE SCALE GENOMIC DNA]</scope>
    <source>
        <strain evidence="5">CCUG 58938</strain>
    </source>
</reference>
<protein>
    <submittedName>
        <fullName evidence="4">OmpH family outer membrane protein</fullName>
    </submittedName>
</protein>
<name>A0ABW3KAU1_9BACT</name>
<dbReference type="PANTHER" id="PTHR35089:SF1">
    <property type="entry name" value="CHAPERONE PROTEIN SKP"/>
    <property type="match status" value="1"/>
</dbReference>
<feature type="coiled-coil region" evidence="3">
    <location>
        <begin position="83"/>
        <end position="110"/>
    </location>
</feature>
<dbReference type="InterPro" id="IPR005632">
    <property type="entry name" value="Chaperone_Skp"/>
</dbReference>
<evidence type="ECO:0000256" key="2">
    <source>
        <dbReference type="ARBA" id="ARBA00022729"/>
    </source>
</evidence>
<dbReference type="SMART" id="SM00935">
    <property type="entry name" value="OmpH"/>
    <property type="match status" value="1"/>
</dbReference>
<accession>A0ABW3KAU1</accession>
<dbReference type="SUPFAM" id="SSF111384">
    <property type="entry name" value="OmpH-like"/>
    <property type="match status" value="1"/>
</dbReference>
<gene>
    <name evidence="4" type="ORF">ACFQ21_27415</name>
</gene>
<dbReference type="InterPro" id="IPR024930">
    <property type="entry name" value="Skp_dom_sf"/>
</dbReference>
<keyword evidence="3" id="KW-0175">Coiled coil</keyword>
<sequence>MMNQIFCVLMLIPVSLQAQNNQKIGHADWEYIFSHLPEYKQIEVDLKTYEAQLQNQLKLKTQEFEAKYKSYQSLPADTPEAIRKDKESELAYLQENLENFRRNAQASIEKKQHELITPVFTKVGQAIEAVATEHGYSYIINPQMLGGGDVLLFSDQKYNISNLVLQKLGVVPPASEKRN</sequence>
<dbReference type="Gene3D" id="3.30.910.20">
    <property type="entry name" value="Skp domain"/>
    <property type="match status" value="1"/>
</dbReference>
<dbReference type="PANTHER" id="PTHR35089">
    <property type="entry name" value="CHAPERONE PROTEIN SKP"/>
    <property type="match status" value="1"/>
</dbReference>
<organism evidence="4 5">
    <name type="scientific">Ohtaekwangia kribbensis</name>
    <dbReference type="NCBI Taxonomy" id="688913"/>
    <lineage>
        <taxon>Bacteria</taxon>
        <taxon>Pseudomonadati</taxon>
        <taxon>Bacteroidota</taxon>
        <taxon>Cytophagia</taxon>
        <taxon>Cytophagales</taxon>
        <taxon>Fulvivirgaceae</taxon>
        <taxon>Ohtaekwangia</taxon>
    </lineage>
</organism>